<evidence type="ECO:0000256" key="1">
    <source>
        <dbReference type="ARBA" id="ARBA00004651"/>
    </source>
</evidence>
<sequence>MRNIILPLLLTLAFYLESIFVDLLPPEAFGSERIVVPHFLLTLLIIMGIYYLRNHALLYAALFGLLFDVYYMDIIGIYLFLFPIAVYLASKMMRILHVNIFTAAIALIVNIAFVEILVYIFTVLVFRINIIPSEFGMVRLLPTLILNLASFILIFFPFTKFLQKTKKDIVED</sequence>
<dbReference type="NCBIfam" id="TIGR03426">
    <property type="entry name" value="shape_MreD"/>
    <property type="match status" value="1"/>
</dbReference>
<dbReference type="InterPro" id="IPR007227">
    <property type="entry name" value="Cell_shape_determining_MreD"/>
</dbReference>
<feature type="transmembrane region" description="Helical" evidence="8">
    <location>
        <begin position="138"/>
        <end position="158"/>
    </location>
</feature>
<dbReference type="AlphaFoldDB" id="A0A2X4VZF5"/>
<keyword evidence="4 8" id="KW-0812">Transmembrane</keyword>
<accession>A0A2X4VZF5</accession>
<gene>
    <name evidence="9" type="ORF">NCTC4824_01547</name>
</gene>
<evidence type="ECO:0000256" key="3">
    <source>
        <dbReference type="ARBA" id="ARBA00022475"/>
    </source>
</evidence>
<dbReference type="KEGG" id="blen:NCTC4824_01547"/>
<keyword evidence="7 8" id="KW-0472">Membrane</keyword>
<dbReference type="GO" id="GO:0008360">
    <property type="term" value="P:regulation of cell shape"/>
    <property type="evidence" value="ECO:0007669"/>
    <property type="project" value="UniProtKB-KW"/>
</dbReference>
<evidence type="ECO:0000256" key="6">
    <source>
        <dbReference type="ARBA" id="ARBA00022989"/>
    </source>
</evidence>
<dbReference type="Pfam" id="PF04093">
    <property type="entry name" value="MreD"/>
    <property type="match status" value="1"/>
</dbReference>
<dbReference type="STRING" id="1348624.GCA_001591545_00633"/>
<keyword evidence="6 8" id="KW-1133">Transmembrane helix</keyword>
<feature type="transmembrane region" description="Helical" evidence="8">
    <location>
        <begin position="34"/>
        <end position="52"/>
    </location>
</feature>
<dbReference type="Proteomes" id="UP000249134">
    <property type="component" value="Chromosome 1"/>
</dbReference>
<name>A0A2X4VZF5_LEDLE</name>
<comment type="similarity">
    <text evidence="2">Belongs to the MreD family.</text>
</comment>
<dbReference type="EMBL" id="LS483476">
    <property type="protein sequence ID" value="SQI55799.1"/>
    <property type="molecule type" value="Genomic_DNA"/>
</dbReference>
<keyword evidence="5" id="KW-0133">Cell shape</keyword>
<comment type="subcellular location">
    <subcellularLocation>
        <location evidence="1">Cell membrane</location>
        <topology evidence="1">Multi-pass membrane protein</topology>
    </subcellularLocation>
</comment>
<keyword evidence="3" id="KW-1003">Cell membrane</keyword>
<feature type="transmembrane region" description="Helical" evidence="8">
    <location>
        <begin position="59"/>
        <end position="88"/>
    </location>
</feature>
<dbReference type="GO" id="GO:0005886">
    <property type="term" value="C:plasma membrane"/>
    <property type="evidence" value="ECO:0007669"/>
    <property type="project" value="UniProtKB-SubCell"/>
</dbReference>
<keyword evidence="10" id="KW-1185">Reference proteome</keyword>
<evidence type="ECO:0000256" key="7">
    <source>
        <dbReference type="ARBA" id="ARBA00023136"/>
    </source>
</evidence>
<evidence type="ECO:0000256" key="4">
    <source>
        <dbReference type="ARBA" id="ARBA00022692"/>
    </source>
</evidence>
<evidence type="ECO:0000256" key="2">
    <source>
        <dbReference type="ARBA" id="ARBA00007776"/>
    </source>
</evidence>
<evidence type="ECO:0000313" key="9">
    <source>
        <dbReference type="EMBL" id="SQI55799.1"/>
    </source>
</evidence>
<evidence type="ECO:0000256" key="8">
    <source>
        <dbReference type="SAM" id="Phobius"/>
    </source>
</evidence>
<dbReference type="RefSeq" id="WP_251522202.1">
    <property type="nucleotide sequence ID" value="NZ_CBCSGM010000001.1"/>
</dbReference>
<proteinExistence type="inferred from homology"/>
<protein>
    <submittedName>
        <fullName evidence="9">Rod shape-determining protein MreD</fullName>
    </submittedName>
</protein>
<reference evidence="9 10" key="1">
    <citation type="submission" date="2018-06" db="EMBL/GenBank/DDBJ databases">
        <authorList>
            <consortium name="Pathogen Informatics"/>
            <person name="Doyle S."/>
        </authorList>
    </citation>
    <scope>NUCLEOTIDE SEQUENCE [LARGE SCALE GENOMIC DNA]</scope>
    <source>
        <strain evidence="9 10">NCTC4824</strain>
    </source>
</reference>
<evidence type="ECO:0000313" key="10">
    <source>
        <dbReference type="Proteomes" id="UP000249134"/>
    </source>
</evidence>
<evidence type="ECO:0000256" key="5">
    <source>
        <dbReference type="ARBA" id="ARBA00022960"/>
    </source>
</evidence>
<organism evidence="9 10">
    <name type="scientific">Lederbergia lenta</name>
    <name type="common">Bacillus lentus</name>
    <dbReference type="NCBI Taxonomy" id="1467"/>
    <lineage>
        <taxon>Bacteria</taxon>
        <taxon>Bacillati</taxon>
        <taxon>Bacillota</taxon>
        <taxon>Bacilli</taxon>
        <taxon>Bacillales</taxon>
        <taxon>Bacillaceae</taxon>
        <taxon>Lederbergia</taxon>
    </lineage>
</organism>
<feature type="transmembrane region" description="Helical" evidence="8">
    <location>
        <begin position="100"/>
        <end position="126"/>
    </location>
</feature>